<gene>
    <name evidence="2" type="ORF">U9M48_019331</name>
</gene>
<dbReference type="AlphaFoldDB" id="A0AAQ3TC13"/>
<accession>A0AAQ3TC13</accession>
<keyword evidence="3" id="KW-1185">Reference proteome</keyword>
<dbReference type="InterPro" id="IPR056924">
    <property type="entry name" value="SH3_Tf2-1"/>
</dbReference>
<dbReference type="InterPro" id="IPR036397">
    <property type="entry name" value="RNaseH_sf"/>
</dbReference>
<feature type="domain" description="Tf2-1-like SH3-like" evidence="1">
    <location>
        <begin position="157"/>
        <end position="205"/>
    </location>
</feature>
<protein>
    <recommendedName>
        <fullName evidence="1">Tf2-1-like SH3-like domain-containing protein</fullName>
    </recommendedName>
</protein>
<evidence type="ECO:0000313" key="3">
    <source>
        <dbReference type="Proteomes" id="UP001341281"/>
    </source>
</evidence>
<dbReference type="Proteomes" id="UP001341281">
    <property type="component" value="Chromosome 04"/>
</dbReference>
<dbReference type="EMBL" id="CP144748">
    <property type="protein sequence ID" value="WVZ70688.1"/>
    <property type="molecule type" value="Genomic_DNA"/>
</dbReference>
<dbReference type="PANTHER" id="PTHR45835">
    <property type="entry name" value="YALI0A06105P"/>
    <property type="match status" value="1"/>
</dbReference>
<name>A0AAQ3TC13_PASNO</name>
<dbReference type="GO" id="GO:0003676">
    <property type="term" value="F:nucleic acid binding"/>
    <property type="evidence" value="ECO:0007669"/>
    <property type="project" value="InterPro"/>
</dbReference>
<dbReference type="Pfam" id="PF24626">
    <property type="entry name" value="SH3_Tf2-1"/>
    <property type="match status" value="1"/>
</dbReference>
<organism evidence="2 3">
    <name type="scientific">Paspalum notatum var. saurae</name>
    <dbReference type="NCBI Taxonomy" id="547442"/>
    <lineage>
        <taxon>Eukaryota</taxon>
        <taxon>Viridiplantae</taxon>
        <taxon>Streptophyta</taxon>
        <taxon>Embryophyta</taxon>
        <taxon>Tracheophyta</taxon>
        <taxon>Spermatophyta</taxon>
        <taxon>Magnoliopsida</taxon>
        <taxon>Liliopsida</taxon>
        <taxon>Poales</taxon>
        <taxon>Poaceae</taxon>
        <taxon>PACMAD clade</taxon>
        <taxon>Panicoideae</taxon>
        <taxon>Andropogonodae</taxon>
        <taxon>Paspaleae</taxon>
        <taxon>Paspalinae</taxon>
        <taxon>Paspalum</taxon>
    </lineage>
</organism>
<evidence type="ECO:0000259" key="1">
    <source>
        <dbReference type="Pfam" id="PF24626"/>
    </source>
</evidence>
<dbReference type="PANTHER" id="PTHR45835:SF99">
    <property type="entry name" value="CHROMO DOMAIN-CONTAINING PROTEIN-RELATED"/>
    <property type="match status" value="1"/>
</dbReference>
<reference evidence="2 3" key="1">
    <citation type="submission" date="2024-02" db="EMBL/GenBank/DDBJ databases">
        <title>High-quality chromosome-scale genome assembly of Pensacola bahiagrass (Paspalum notatum Flugge var. saurae).</title>
        <authorList>
            <person name="Vega J.M."/>
            <person name="Podio M."/>
            <person name="Orjuela J."/>
            <person name="Siena L.A."/>
            <person name="Pessino S.C."/>
            <person name="Combes M.C."/>
            <person name="Mariac C."/>
            <person name="Albertini E."/>
            <person name="Pupilli F."/>
            <person name="Ortiz J.P.A."/>
            <person name="Leblanc O."/>
        </authorList>
    </citation>
    <scope>NUCLEOTIDE SEQUENCE [LARGE SCALE GENOMIC DNA]</scope>
    <source>
        <strain evidence="2">R1</strain>
        <tissue evidence="2">Leaf</tissue>
    </source>
</reference>
<proteinExistence type="predicted"/>
<sequence length="206" mass="23754">MLLWFEDASGLSLLAPSSLIGIRCLPAIFGPSCCASWGLNYCLVRRSIWTIRGDQQNYCHILAVPRSWLQWLPWAEYCYNTSYQSSLRATPFRFVYGREPPSLLQYQLGTARVAAVDRQLQDRDLFLAEIRERLLLAQDTMKLQSDKKQRDLSFTVGDWVWLRLHHRTASAITAAGHSKLGPRFYGPYEVIERIGEVAYHLKLPEF</sequence>
<dbReference type="Gene3D" id="3.30.420.10">
    <property type="entry name" value="Ribonuclease H-like superfamily/Ribonuclease H"/>
    <property type="match status" value="1"/>
</dbReference>
<evidence type="ECO:0000313" key="2">
    <source>
        <dbReference type="EMBL" id="WVZ70688.1"/>
    </source>
</evidence>